<accession>A0ABN7VY30</accession>
<proteinExistence type="predicted"/>
<name>A0ABN7VY30_GIGMA</name>
<reference evidence="1 2" key="1">
    <citation type="submission" date="2021-06" db="EMBL/GenBank/DDBJ databases">
        <authorList>
            <person name="Kallberg Y."/>
            <person name="Tangrot J."/>
            <person name="Rosling A."/>
        </authorList>
    </citation>
    <scope>NUCLEOTIDE SEQUENCE [LARGE SCALE GENOMIC DNA]</scope>
    <source>
        <strain evidence="1 2">120-4 pot B 10/14</strain>
    </source>
</reference>
<gene>
    <name evidence="1" type="ORF">GMARGA_LOCUS23659</name>
</gene>
<evidence type="ECO:0000313" key="2">
    <source>
        <dbReference type="Proteomes" id="UP000789901"/>
    </source>
</evidence>
<comment type="caution">
    <text evidence="1">The sequence shown here is derived from an EMBL/GenBank/DDBJ whole genome shotgun (WGS) entry which is preliminary data.</text>
</comment>
<sequence>IGEGDQAVLLCTIDHWIAAFRAGDEDVEDKPCSGCSCKATTLEVIAKVKELVSDNPHITTRGLSDLVGIFHERNSKEILEILKSGYQNIIIEDKI</sequence>
<protein>
    <submittedName>
        <fullName evidence="1">35494_t:CDS:1</fullName>
    </submittedName>
</protein>
<dbReference type="PANTHER" id="PTHR46060">
    <property type="entry name" value="MARINER MOS1 TRANSPOSASE-LIKE PROTEIN"/>
    <property type="match status" value="1"/>
</dbReference>
<keyword evidence="2" id="KW-1185">Reference proteome</keyword>
<dbReference type="EMBL" id="CAJVQB010024159">
    <property type="protein sequence ID" value="CAG8803487.1"/>
    <property type="molecule type" value="Genomic_DNA"/>
</dbReference>
<dbReference type="PANTHER" id="PTHR46060:SF1">
    <property type="entry name" value="MARINER MOS1 TRANSPOSASE-LIKE PROTEIN"/>
    <property type="match status" value="1"/>
</dbReference>
<evidence type="ECO:0000313" key="1">
    <source>
        <dbReference type="EMBL" id="CAG8803487.1"/>
    </source>
</evidence>
<dbReference type="InterPro" id="IPR052709">
    <property type="entry name" value="Transposase-MT_Hybrid"/>
</dbReference>
<feature type="non-terminal residue" evidence="1">
    <location>
        <position position="1"/>
    </location>
</feature>
<dbReference type="Proteomes" id="UP000789901">
    <property type="component" value="Unassembled WGS sequence"/>
</dbReference>
<organism evidence="1 2">
    <name type="scientific">Gigaspora margarita</name>
    <dbReference type="NCBI Taxonomy" id="4874"/>
    <lineage>
        <taxon>Eukaryota</taxon>
        <taxon>Fungi</taxon>
        <taxon>Fungi incertae sedis</taxon>
        <taxon>Mucoromycota</taxon>
        <taxon>Glomeromycotina</taxon>
        <taxon>Glomeromycetes</taxon>
        <taxon>Diversisporales</taxon>
        <taxon>Gigasporaceae</taxon>
        <taxon>Gigaspora</taxon>
    </lineage>
</organism>